<evidence type="ECO:0000313" key="2">
    <source>
        <dbReference type="EMBL" id="WLW41617.1"/>
    </source>
</evidence>
<keyword evidence="1" id="KW-0472">Membrane</keyword>
<feature type="transmembrane region" description="Helical" evidence="1">
    <location>
        <begin position="6"/>
        <end position="29"/>
    </location>
</feature>
<dbReference type="AlphaFoldDB" id="A0AA50F4P9"/>
<name>A0AA50F4P9_9ANNE</name>
<evidence type="ECO:0000256" key="1">
    <source>
        <dbReference type="SAM" id="Phobius"/>
    </source>
</evidence>
<proteinExistence type="predicted"/>
<dbReference type="CTD" id="4509"/>
<gene>
    <name evidence="2" type="primary">ATP8</name>
</gene>
<keyword evidence="1" id="KW-1133">Transmembrane helix</keyword>
<accession>A0AA50F4P9</accession>
<dbReference type="RefSeq" id="YP_010944251.1">
    <property type="nucleotide sequence ID" value="NC_082301.1"/>
</dbReference>
<dbReference type="GeneID" id="84368548"/>
<organism evidence="2">
    <name type="scientific">Nectoneanthes multignatha</name>
    <dbReference type="NCBI Taxonomy" id="3070695"/>
    <lineage>
        <taxon>Eukaryota</taxon>
        <taxon>Metazoa</taxon>
        <taxon>Spiralia</taxon>
        <taxon>Lophotrochozoa</taxon>
        <taxon>Annelida</taxon>
        <taxon>Polychaeta</taxon>
        <taxon>Errantia</taxon>
        <taxon>Phyllodocida</taxon>
        <taxon>Nereididae</taxon>
        <taxon>Nectoneanthes</taxon>
    </lineage>
</organism>
<keyword evidence="2" id="KW-0496">Mitochondrion</keyword>
<protein>
    <submittedName>
        <fullName evidence="2">ATP synthase F0 subunit 8</fullName>
    </submittedName>
</protein>
<reference evidence="2" key="1">
    <citation type="submission" date="2022-07" db="EMBL/GenBank/DDBJ databases">
        <title>First report two new mitochondrial genomes of Nectoneanthes from the China Seas.</title>
        <authorList>
            <person name="Yang D."/>
            <person name="Wang Z."/>
        </authorList>
    </citation>
    <scope>NUCLEOTIDE SEQUENCE</scope>
</reference>
<dbReference type="EMBL" id="ON960183">
    <property type="protein sequence ID" value="WLW41617.1"/>
    <property type="molecule type" value="Genomic_DNA"/>
</dbReference>
<keyword evidence="1" id="KW-0812">Transmembrane</keyword>
<sequence>MPHLSPMNWLIVPVLLMFTLTTLMIIMWWQISPQFPSITKSTHSYSMNKLWHWW</sequence>
<geneLocation type="mitochondrion" evidence="2"/>